<dbReference type="EMBL" id="AZHW01000012">
    <property type="protein sequence ID" value="ETX03704.1"/>
    <property type="molecule type" value="Genomic_DNA"/>
</dbReference>
<proteinExistence type="predicted"/>
<sequence>MVQKNEGFSKPSLMVNFGLERVHIWYKKLVYEIKV</sequence>
<accession>W4M033</accession>
<reference evidence="1 2" key="1">
    <citation type="journal article" date="2014" name="Nature">
        <title>An environmental bacterial taxon with a large and distinct metabolic repertoire.</title>
        <authorList>
            <person name="Wilson M.C."/>
            <person name="Mori T."/>
            <person name="Ruckert C."/>
            <person name="Uria A.R."/>
            <person name="Helf M.J."/>
            <person name="Takada K."/>
            <person name="Gernert C."/>
            <person name="Steffens U.A."/>
            <person name="Heycke N."/>
            <person name="Schmitt S."/>
            <person name="Rinke C."/>
            <person name="Helfrich E.J."/>
            <person name="Brachmann A.O."/>
            <person name="Gurgui C."/>
            <person name="Wakimoto T."/>
            <person name="Kracht M."/>
            <person name="Crusemann M."/>
            <person name="Hentschel U."/>
            <person name="Abe I."/>
            <person name="Matsunaga S."/>
            <person name="Kalinowski J."/>
            <person name="Takeyama H."/>
            <person name="Piel J."/>
        </authorList>
    </citation>
    <scope>NUCLEOTIDE SEQUENCE [LARGE SCALE GENOMIC DNA]</scope>
    <source>
        <strain evidence="2">TSY1</strain>
        <plasmid evidence="1">pTSY</plasmid>
    </source>
</reference>
<name>W4M033_ENTF1</name>
<protein>
    <submittedName>
        <fullName evidence="1">Uncharacterized protein</fullName>
    </submittedName>
</protein>
<geneLocation type="plasmid" evidence="1">
    <name>pTSY</name>
</geneLocation>
<dbReference type="Proteomes" id="UP000019141">
    <property type="component" value="Unassembled WGS sequence"/>
</dbReference>
<keyword evidence="2" id="KW-1185">Reference proteome</keyword>
<evidence type="ECO:0000313" key="1">
    <source>
        <dbReference type="EMBL" id="ETX03704.1"/>
    </source>
</evidence>
<dbReference type="AlphaFoldDB" id="W4M033"/>
<dbReference type="HOGENOM" id="CLU_3363962_0_0_7"/>
<comment type="caution">
    <text evidence="1">The sequence shown here is derived from an EMBL/GenBank/DDBJ whole genome shotgun (WGS) entry which is preliminary data.</text>
</comment>
<keyword evidence="1" id="KW-0614">Plasmid</keyword>
<gene>
    <name evidence="1" type="ORF">ETSY1_46385</name>
</gene>
<evidence type="ECO:0000313" key="2">
    <source>
        <dbReference type="Proteomes" id="UP000019141"/>
    </source>
</evidence>
<organism evidence="1 2">
    <name type="scientific">Entotheonella factor</name>
    <dbReference type="NCBI Taxonomy" id="1429438"/>
    <lineage>
        <taxon>Bacteria</taxon>
        <taxon>Pseudomonadati</taxon>
        <taxon>Nitrospinota/Tectimicrobiota group</taxon>
        <taxon>Candidatus Tectimicrobiota</taxon>
        <taxon>Candidatus Entotheonellia</taxon>
        <taxon>Candidatus Entotheonellales</taxon>
        <taxon>Candidatus Entotheonellaceae</taxon>
        <taxon>Candidatus Entotheonella</taxon>
    </lineage>
</organism>